<accession>A0ABR2Q3R1</accession>
<evidence type="ECO:0000313" key="2">
    <source>
        <dbReference type="EMBL" id="KAK8995335.1"/>
    </source>
</evidence>
<sequence>MSKESSEAAPQLAQPASLARDRRTLSWDQPLSHGAAPLTVSIVYAKRTENERRGSHRHPETPVKLDSQDGLIAAILSTRLRAKTVLNCDQSQSPLVLTMSET</sequence>
<gene>
    <name evidence="2" type="ORF">V6N11_069773</name>
</gene>
<organism evidence="2 3">
    <name type="scientific">Hibiscus sabdariffa</name>
    <name type="common">roselle</name>
    <dbReference type="NCBI Taxonomy" id="183260"/>
    <lineage>
        <taxon>Eukaryota</taxon>
        <taxon>Viridiplantae</taxon>
        <taxon>Streptophyta</taxon>
        <taxon>Embryophyta</taxon>
        <taxon>Tracheophyta</taxon>
        <taxon>Spermatophyta</taxon>
        <taxon>Magnoliopsida</taxon>
        <taxon>eudicotyledons</taxon>
        <taxon>Gunneridae</taxon>
        <taxon>Pentapetalae</taxon>
        <taxon>rosids</taxon>
        <taxon>malvids</taxon>
        <taxon>Malvales</taxon>
        <taxon>Malvaceae</taxon>
        <taxon>Malvoideae</taxon>
        <taxon>Hibiscus</taxon>
    </lineage>
</organism>
<feature type="region of interest" description="Disordered" evidence="1">
    <location>
        <begin position="1"/>
        <end position="32"/>
    </location>
</feature>
<feature type="region of interest" description="Disordered" evidence="1">
    <location>
        <begin position="46"/>
        <end position="65"/>
    </location>
</feature>
<protein>
    <submittedName>
        <fullName evidence="2">Uncharacterized protein</fullName>
    </submittedName>
</protein>
<name>A0ABR2Q3R1_9ROSI</name>
<evidence type="ECO:0000313" key="3">
    <source>
        <dbReference type="Proteomes" id="UP001396334"/>
    </source>
</evidence>
<dbReference type="Proteomes" id="UP001396334">
    <property type="component" value="Unassembled WGS sequence"/>
</dbReference>
<feature type="compositionally biased region" description="Low complexity" evidence="1">
    <location>
        <begin position="7"/>
        <end position="18"/>
    </location>
</feature>
<dbReference type="EMBL" id="JBBPBN010000046">
    <property type="protein sequence ID" value="KAK8995335.1"/>
    <property type="molecule type" value="Genomic_DNA"/>
</dbReference>
<keyword evidence="3" id="KW-1185">Reference proteome</keyword>
<evidence type="ECO:0000256" key="1">
    <source>
        <dbReference type="SAM" id="MobiDB-lite"/>
    </source>
</evidence>
<comment type="caution">
    <text evidence="2">The sequence shown here is derived from an EMBL/GenBank/DDBJ whole genome shotgun (WGS) entry which is preliminary data.</text>
</comment>
<reference evidence="2 3" key="1">
    <citation type="journal article" date="2024" name="G3 (Bethesda)">
        <title>Genome assembly of Hibiscus sabdariffa L. provides insights into metabolisms of medicinal natural products.</title>
        <authorList>
            <person name="Kim T."/>
        </authorList>
    </citation>
    <scope>NUCLEOTIDE SEQUENCE [LARGE SCALE GENOMIC DNA]</scope>
    <source>
        <strain evidence="2">TK-2024</strain>
        <tissue evidence="2">Old leaves</tissue>
    </source>
</reference>
<proteinExistence type="predicted"/>